<evidence type="ECO:0000256" key="9">
    <source>
        <dbReference type="SAM" id="Phobius"/>
    </source>
</evidence>
<dbReference type="EMBL" id="CP029159">
    <property type="protein sequence ID" value="QKM70574.1"/>
    <property type="molecule type" value="Genomic_DNA"/>
</dbReference>
<protein>
    <submittedName>
        <fullName evidence="10">C4-dicarboxylate ABC transporter</fullName>
    </submittedName>
</protein>
<dbReference type="GO" id="GO:0005886">
    <property type="term" value="C:plasma membrane"/>
    <property type="evidence" value="ECO:0007669"/>
    <property type="project" value="UniProtKB-SubCell"/>
</dbReference>
<dbReference type="AlphaFoldDB" id="A0A7G3UJQ9"/>
<feature type="transmembrane region" description="Helical" evidence="9">
    <location>
        <begin position="289"/>
        <end position="311"/>
    </location>
</feature>
<feature type="compositionally biased region" description="Low complexity" evidence="8">
    <location>
        <begin position="33"/>
        <end position="42"/>
    </location>
</feature>
<keyword evidence="5 9" id="KW-0812">Transmembrane</keyword>
<evidence type="ECO:0000256" key="4">
    <source>
        <dbReference type="ARBA" id="ARBA00022475"/>
    </source>
</evidence>
<dbReference type="PANTHER" id="PTHR31686">
    <property type="match status" value="1"/>
</dbReference>
<feature type="transmembrane region" description="Helical" evidence="9">
    <location>
        <begin position="119"/>
        <end position="138"/>
    </location>
</feature>
<accession>A0A7G3UJQ9</accession>
<dbReference type="GO" id="GO:0055085">
    <property type="term" value="P:transmembrane transport"/>
    <property type="evidence" value="ECO:0007669"/>
    <property type="project" value="InterPro"/>
</dbReference>
<comment type="similarity">
    <text evidence="2">Belongs to the tellurite-resistance/dicarboxylate transporter (TDT) family.</text>
</comment>
<evidence type="ECO:0000256" key="8">
    <source>
        <dbReference type="SAM" id="MobiDB-lite"/>
    </source>
</evidence>
<dbReference type="InterPro" id="IPR038665">
    <property type="entry name" value="Voltage-dep_anion_channel_sf"/>
</dbReference>
<feature type="compositionally biased region" description="Low complexity" evidence="8">
    <location>
        <begin position="54"/>
        <end position="69"/>
    </location>
</feature>
<keyword evidence="6 9" id="KW-1133">Transmembrane helix</keyword>
<evidence type="ECO:0000313" key="10">
    <source>
        <dbReference type="EMBL" id="QKM70574.1"/>
    </source>
</evidence>
<feature type="compositionally biased region" description="Low complexity" evidence="8">
    <location>
        <begin position="86"/>
        <end position="105"/>
    </location>
</feature>
<dbReference type="InterPro" id="IPR004695">
    <property type="entry name" value="SLAC1/Mae1/Ssu1/TehA"/>
</dbReference>
<evidence type="ECO:0000256" key="5">
    <source>
        <dbReference type="ARBA" id="ARBA00022692"/>
    </source>
</evidence>
<comment type="subcellular location">
    <subcellularLocation>
        <location evidence="1">Cell membrane</location>
        <topology evidence="1">Multi-pass membrane protein</topology>
    </subcellularLocation>
</comment>
<evidence type="ECO:0000313" key="11">
    <source>
        <dbReference type="Proteomes" id="UP000005940"/>
    </source>
</evidence>
<keyword evidence="7 9" id="KW-0472">Membrane</keyword>
<evidence type="ECO:0000256" key="2">
    <source>
        <dbReference type="ARBA" id="ARBA00008566"/>
    </source>
</evidence>
<proteinExistence type="inferred from homology"/>
<keyword evidence="11" id="KW-1185">Reference proteome</keyword>
<evidence type="ECO:0000256" key="7">
    <source>
        <dbReference type="ARBA" id="ARBA00023136"/>
    </source>
</evidence>
<organism evidence="10 11">
    <name type="scientific">Streptomyces tsukubensis (strain DSM 42081 / NBRC 108919 / NRRL 18488 / 9993)</name>
    <dbReference type="NCBI Taxonomy" id="1114943"/>
    <lineage>
        <taxon>Bacteria</taxon>
        <taxon>Bacillati</taxon>
        <taxon>Actinomycetota</taxon>
        <taxon>Actinomycetes</taxon>
        <taxon>Kitasatosporales</taxon>
        <taxon>Streptomycetaceae</taxon>
        <taxon>Streptomyces</taxon>
    </lineage>
</organism>
<dbReference type="Proteomes" id="UP000005940">
    <property type="component" value="Chromosome"/>
</dbReference>
<dbReference type="Pfam" id="PF03595">
    <property type="entry name" value="SLAC1"/>
    <property type="match status" value="1"/>
</dbReference>
<feature type="transmembrane region" description="Helical" evidence="9">
    <location>
        <begin position="186"/>
        <end position="206"/>
    </location>
</feature>
<feature type="transmembrane region" description="Helical" evidence="9">
    <location>
        <begin position="218"/>
        <end position="246"/>
    </location>
</feature>
<sequence>MATAARHSPASRTTTPRSGPAGTSDSPARDSASGVVSGTPRGSGPGRPPGPSGPTGSPASAGTADPAPGRGKRRRPGRARGRTPGDGHPTAAAPGAEPGPVAGPVSVPLPPLRHFGPQWYAAVMGTASVAGAGTALGADGPHPAARPLLAAVWALAALLLVAVWAARAGHWRHHRDQARAHLLDPVVAPFYGCAAMAPLAVGMGALGPGRDVIGERAAVPVAAGLFALGCALALTAAAVVPYLLIVRHRTPPGSASPVWLLPLVAPMVAAAFAPLLAVELPPGDGRRTLLVASLGLAGASALATLVVLPAVVARLIHHGPLPLALTPSLFLFLGPLGQSATAAGHLADALPGRPYADVLTVLYGVPVTGFALLWLVIAGALVLRAVRRGLPFTLGWWAFTFPVGTCVTGAAGLAHRTGLGALSAVAVALYGLLVTAWAVAGARTVRGLLSGSLLAGPPPVPGAPSPATARTRSDSAR</sequence>
<feature type="transmembrane region" description="Helical" evidence="9">
    <location>
        <begin position="144"/>
        <end position="165"/>
    </location>
</feature>
<feature type="transmembrane region" description="Helical" evidence="9">
    <location>
        <begin position="258"/>
        <end position="277"/>
    </location>
</feature>
<keyword evidence="4" id="KW-1003">Cell membrane</keyword>
<feature type="transmembrane region" description="Helical" evidence="9">
    <location>
        <begin position="323"/>
        <end position="341"/>
    </location>
</feature>
<dbReference type="PANTHER" id="PTHR31686:SF1">
    <property type="entry name" value="SULFITE EFFLUX PUMP SSU1"/>
    <property type="match status" value="1"/>
</dbReference>
<keyword evidence="3" id="KW-0813">Transport</keyword>
<feature type="transmembrane region" description="Helical" evidence="9">
    <location>
        <begin position="394"/>
        <end position="414"/>
    </location>
</feature>
<dbReference type="Gene3D" id="1.50.10.150">
    <property type="entry name" value="Voltage-dependent anion channel"/>
    <property type="match status" value="1"/>
</dbReference>
<dbReference type="InterPro" id="IPR051629">
    <property type="entry name" value="Sulfite_efflux_TDT"/>
</dbReference>
<feature type="compositionally biased region" description="Basic residues" evidence="8">
    <location>
        <begin position="70"/>
        <end position="81"/>
    </location>
</feature>
<evidence type="ECO:0000256" key="1">
    <source>
        <dbReference type="ARBA" id="ARBA00004651"/>
    </source>
</evidence>
<feature type="transmembrane region" description="Helical" evidence="9">
    <location>
        <begin position="420"/>
        <end position="440"/>
    </location>
</feature>
<name>A0A7G3UJQ9_STRT9</name>
<feature type="transmembrane region" description="Helical" evidence="9">
    <location>
        <begin position="361"/>
        <end position="382"/>
    </location>
</feature>
<feature type="region of interest" description="Disordered" evidence="8">
    <location>
        <begin position="1"/>
        <end position="105"/>
    </location>
</feature>
<reference evidence="10 11" key="1">
    <citation type="journal article" date="2012" name="J. Bacteriol.">
        <title>Draft genome of Streptomyces tsukubaensis NRRL 18488, the producer of the clinically important immunosuppressant tacrolimus (FK506).</title>
        <authorList>
            <person name="Barreiro C."/>
            <person name="Prieto C."/>
            <person name="Sola-Landa A."/>
            <person name="Solera E."/>
            <person name="Martinez-Castro M."/>
            <person name="Perez-Redondo R."/>
            <person name="Garcia-Estrada C."/>
            <person name="Aparicio J.F."/>
            <person name="Fernandez-Martinez L.T."/>
            <person name="Santos-Aberturas J."/>
            <person name="Salehi-Najafabadi Z."/>
            <person name="Rodriguez-Garcia A."/>
            <person name="Tauch A."/>
            <person name="Martin J.F."/>
        </authorList>
    </citation>
    <scope>NUCLEOTIDE SEQUENCE [LARGE SCALE GENOMIC DNA]</scope>
    <source>
        <strain evidence="11">DSM 42081 / NBRC 108919 / NRRL 18488 / 9993</strain>
    </source>
</reference>
<evidence type="ECO:0000256" key="3">
    <source>
        <dbReference type="ARBA" id="ARBA00022448"/>
    </source>
</evidence>
<feature type="compositionally biased region" description="Polar residues" evidence="8">
    <location>
        <begin position="10"/>
        <end position="26"/>
    </location>
</feature>
<evidence type="ECO:0000256" key="6">
    <source>
        <dbReference type="ARBA" id="ARBA00022989"/>
    </source>
</evidence>
<gene>
    <name evidence="10" type="ORF">STSU_028965</name>
</gene>